<keyword evidence="1" id="KW-0812">Transmembrane</keyword>
<keyword evidence="1" id="KW-0472">Membrane</keyword>
<dbReference type="Proteomes" id="UP001060919">
    <property type="component" value="Chromosome"/>
</dbReference>
<sequence>MRSRSILLITMNFDQLIENFTNTIDIKLFILNLVVATILSLLLGQFYTRFGNAVANRQKFASNFIPLALTTVLIITIIKTSIALSLGLVGALSIVRFRAAIKDPEELIYLFLVIGIGLATGANYPILASIAVLLILMLLFVNYKIQNRSVYTKENMLYVNIASENTMVDQFVSILRETMDHVELKRMDRMATGIDMTFICKAPSLDAVTAMQEKIVTTIPTTTVSIVDQPDLIV</sequence>
<feature type="transmembrane region" description="Helical" evidence="1">
    <location>
        <begin position="107"/>
        <end position="140"/>
    </location>
</feature>
<evidence type="ECO:0000256" key="1">
    <source>
        <dbReference type="SAM" id="Phobius"/>
    </source>
</evidence>
<dbReference type="RefSeq" id="WP_264788538.1">
    <property type="nucleotide sequence ID" value="NZ_AP026867.1"/>
</dbReference>
<organism evidence="2 3">
    <name type="scientific">Aureispira anguillae</name>
    <dbReference type="NCBI Taxonomy" id="2864201"/>
    <lineage>
        <taxon>Bacteria</taxon>
        <taxon>Pseudomonadati</taxon>
        <taxon>Bacteroidota</taxon>
        <taxon>Saprospiria</taxon>
        <taxon>Saprospirales</taxon>
        <taxon>Saprospiraceae</taxon>
        <taxon>Aureispira</taxon>
    </lineage>
</organism>
<feature type="transmembrane region" description="Helical" evidence="1">
    <location>
        <begin position="67"/>
        <end position="95"/>
    </location>
</feature>
<name>A0A915YHF6_9BACT</name>
<proteinExistence type="predicted"/>
<feature type="transmembrane region" description="Helical" evidence="1">
    <location>
        <begin position="28"/>
        <end position="47"/>
    </location>
</feature>
<dbReference type="EMBL" id="AP026867">
    <property type="protein sequence ID" value="BDS13250.1"/>
    <property type="molecule type" value="Genomic_DNA"/>
</dbReference>
<keyword evidence="3" id="KW-1185">Reference proteome</keyword>
<keyword evidence="1" id="KW-1133">Transmembrane helix</keyword>
<evidence type="ECO:0000313" key="3">
    <source>
        <dbReference type="Proteomes" id="UP001060919"/>
    </source>
</evidence>
<dbReference type="KEGG" id="aup:AsAng_0039800"/>
<accession>A0A915YHF6</accession>
<reference evidence="2" key="1">
    <citation type="submission" date="2022-09" db="EMBL/GenBank/DDBJ databases">
        <title>Aureispira anguillicida sp. nov., isolated from Leptocephalus of Japanese eel Anguilla japonica.</title>
        <authorList>
            <person name="Yuasa K."/>
            <person name="Mekata T."/>
            <person name="Ikunari K."/>
        </authorList>
    </citation>
    <scope>NUCLEOTIDE SEQUENCE</scope>
    <source>
        <strain evidence="2">EL160426</strain>
    </source>
</reference>
<dbReference type="Pfam" id="PF16316">
    <property type="entry name" value="DUF4956"/>
    <property type="match status" value="1"/>
</dbReference>
<dbReference type="AlphaFoldDB" id="A0A915YHF6"/>
<dbReference type="InterPro" id="IPR032531">
    <property type="entry name" value="DUF4956"/>
</dbReference>
<gene>
    <name evidence="2" type="ORF">AsAng_0039800</name>
</gene>
<evidence type="ECO:0000313" key="2">
    <source>
        <dbReference type="EMBL" id="BDS13250.1"/>
    </source>
</evidence>
<protein>
    <submittedName>
        <fullName evidence="2">DUF4956 domain-containing protein</fullName>
    </submittedName>
</protein>